<dbReference type="InterPro" id="IPR049177">
    <property type="entry name" value="MgtC_SapB_SrpB_YhiD_N"/>
</dbReference>
<evidence type="ECO:0000256" key="3">
    <source>
        <dbReference type="ARBA" id="ARBA00022475"/>
    </source>
</evidence>
<dbReference type="AlphaFoldDB" id="A0A377HKZ0"/>
<comment type="subcellular location">
    <subcellularLocation>
        <location evidence="7">Cell inner membrane</location>
        <topology evidence="7">Multi-pass membrane protein</topology>
    </subcellularLocation>
    <subcellularLocation>
        <location evidence="1">Cell membrane</location>
        <topology evidence="1">Multi-pass membrane protein</topology>
    </subcellularLocation>
</comment>
<evidence type="ECO:0000256" key="2">
    <source>
        <dbReference type="ARBA" id="ARBA00009298"/>
    </source>
</evidence>
<dbReference type="InterPro" id="IPR003416">
    <property type="entry name" value="MgtC/SapB/SrpB/YhiD_fam"/>
</dbReference>
<evidence type="ECO:0000256" key="7">
    <source>
        <dbReference type="RuleBase" id="RU365041"/>
    </source>
</evidence>
<proteinExistence type="inferred from homology"/>
<evidence type="ECO:0000313" key="9">
    <source>
        <dbReference type="EMBL" id="STO56918.1"/>
    </source>
</evidence>
<dbReference type="RefSeq" id="WP_115659571.1">
    <property type="nucleotide sequence ID" value="NZ_UGHD01000002.1"/>
</dbReference>
<keyword evidence="7" id="KW-0997">Cell inner membrane</keyword>
<dbReference type="Proteomes" id="UP000254512">
    <property type="component" value="Unassembled WGS sequence"/>
</dbReference>
<organism evidence="9 10">
    <name type="scientific">Grimontia hollisae</name>
    <name type="common">Vibrio hollisae</name>
    <dbReference type="NCBI Taxonomy" id="673"/>
    <lineage>
        <taxon>Bacteria</taxon>
        <taxon>Pseudomonadati</taxon>
        <taxon>Pseudomonadota</taxon>
        <taxon>Gammaproteobacteria</taxon>
        <taxon>Vibrionales</taxon>
        <taxon>Vibrionaceae</taxon>
        <taxon>Grimontia</taxon>
    </lineage>
</organism>
<evidence type="ECO:0000256" key="1">
    <source>
        <dbReference type="ARBA" id="ARBA00004651"/>
    </source>
</evidence>
<keyword evidence="6 7" id="KW-0472">Membrane</keyword>
<reference evidence="9 10" key="1">
    <citation type="submission" date="2018-06" db="EMBL/GenBank/DDBJ databases">
        <authorList>
            <consortium name="Pathogen Informatics"/>
            <person name="Doyle S."/>
        </authorList>
    </citation>
    <scope>NUCLEOTIDE SEQUENCE [LARGE SCALE GENOMIC DNA]</scope>
    <source>
        <strain evidence="9 10">NCTC11645</strain>
    </source>
</reference>
<evidence type="ECO:0000256" key="5">
    <source>
        <dbReference type="ARBA" id="ARBA00022989"/>
    </source>
</evidence>
<feature type="transmembrane region" description="Helical" evidence="7">
    <location>
        <begin position="6"/>
        <end position="25"/>
    </location>
</feature>
<evidence type="ECO:0000259" key="8">
    <source>
        <dbReference type="Pfam" id="PF02308"/>
    </source>
</evidence>
<dbReference type="Pfam" id="PF02308">
    <property type="entry name" value="MgtC"/>
    <property type="match status" value="1"/>
</dbReference>
<feature type="transmembrane region" description="Helical" evidence="7">
    <location>
        <begin position="93"/>
        <end position="112"/>
    </location>
</feature>
<name>A0A377HKZ0_GRIHO</name>
<protein>
    <recommendedName>
        <fullName evidence="7">Protein MgtC</fullName>
    </recommendedName>
</protein>
<dbReference type="PANTHER" id="PTHR33778:SF1">
    <property type="entry name" value="MAGNESIUM TRANSPORTER YHID-RELATED"/>
    <property type="match status" value="1"/>
</dbReference>
<dbReference type="EMBL" id="UGHD01000002">
    <property type="protein sequence ID" value="STO56918.1"/>
    <property type="molecule type" value="Genomic_DNA"/>
</dbReference>
<evidence type="ECO:0000256" key="4">
    <source>
        <dbReference type="ARBA" id="ARBA00022692"/>
    </source>
</evidence>
<evidence type="ECO:0000256" key="6">
    <source>
        <dbReference type="ARBA" id="ARBA00023136"/>
    </source>
</evidence>
<feature type="transmembrane region" description="Helical" evidence="7">
    <location>
        <begin position="37"/>
        <end position="56"/>
    </location>
</feature>
<dbReference type="GO" id="GO:0005886">
    <property type="term" value="C:plasma membrane"/>
    <property type="evidence" value="ECO:0007669"/>
    <property type="project" value="UniProtKB-SubCell"/>
</dbReference>
<dbReference type="PANTHER" id="PTHR33778">
    <property type="entry name" value="PROTEIN MGTC"/>
    <property type="match status" value="1"/>
</dbReference>
<comment type="similarity">
    <text evidence="2 7">Belongs to the MgtC/SapB family.</text>
</comment>
<feature type="transmembrane region" description="Helical" evidence="7">
    <location>
        <begin position="68"/>
        <end position="86"/>
    </location>
</feature>
<accession>A0A377HKZ0</accession>
<feature type="domain" description="MgtC/SapB/SrpB/YhiD N-terminal" evidence="8">
    <location>
        <begin position="17"/>
        <end position="136"/>
    </location>
</feature>
<keyword evidence="3" id="KW-1003">Cell membrane</keyword>
<evidence type="ECO:0000313" key="10">
    <source>
        <dbReference type="Proteomes" id="UP000254512"/>
    </source>
</evidence>
<gene>
    <name evidence="9" type="primary">sapB_1</name>
    <name evidence="9" type="ORF">NCTC11645_01293</name>
</gene>
<keyword evidence="4 7" id="KW-0812">Transmembrane</keyword>
<dbReference type="STRING" id="673.AL542_04795"/>
<keyword evidence="5 7" id="KW-1133">Transmembrane helix</keyword>
<dbReference type="PRINTS" id="PR01837">
    <property type="entry name" value="MGTCSAPBPROT"/>
</dbReference>
<sequence length="165" mass="17968">MSEFLNISPFSWAGVFACAACGWVLGLERQLRGKPVGIRTAILIILGTYLFMRLATSLSDNSLDHARVLGQIVTGVGFLGAGVMMARDGQVQGVTSAAVVWLMAGLGLIIAFDYWRQAVLLCAFVLFVLVGIDKVETTFSSLTKGVHRRWEKKRKKPANHADVVD</sequence>